<dbReference type="SUPFAM" id="SSF53474">
    <property type="entry name" value="alpha/beta-Hydrolases"/>
    <property type="match status" value="1"/>
</dbReference>
<dbReference type="GO" id="GO:0047372">
    <property type="term" value="F:monoacylglycerol lipase activity"/>
    <property type="evidence" value="ECO:0007669"/>
    <property type="project" value="TreeGrafter"/>
</dbReference>
<reference evidence="2" key="1">
    <citation type="journal article" date="2021" name="IMA Fungus">
        <title>Genomic characterization of three marine fungi, including Emericellopsis atlantica sp. nov. with signatures of a generalist lifestyle and marine biomass degradation.</title>
        <authorList>
            <person name="Hagestad O.C."/>
            <person name="Hou L."/>
            <person name="Andersen J.H."/>
            <person name="Hansen E.H."/>
            <person name="Altermark B."/>
            <person name="Li C."/>
            <person name="Kuhnert E."/>
            <person name="Cox R.J."/>
            <person name="Crous P.W."/>
            <person name="Spatafora J.W."/>
            <person name="Lail K."/>
            <person name="Amirebrahimi M."/>
            <person name="Lipzen A."/>
            <person name="Pangilinan J."/>
            <person name="Andreopoulos W."/>
            <person name="Hayes R.D."/>
            <person name="Ng V."/>
            <person name="Grigoriev I.V."/>
            <person name="Jackson S.A."/>
            <person name="Sutton T.D.S."/>
            <person name="Dobson A.D.W."/>
            <person name="Rama T."/>
        </authorList>
    </citation>
    <scope>NUCLEOTIDE SEQUENCE</scope>
    <source>
        <strain evidence="2">TRa3180A</strain>
    </source>
</reference>
<dbReference type="InterPro" id="IPR050266">
    <property type="entry name" value="AB_hydrolase_sf"/>
</dbReference>
<dbReference type="Proteomes" id="UP000887226">
    <property type="component" value="Unassembled WGS sequence"/>
</dbReference>
<dbReference type="PANTHER" id="PTHR43798:SF33">
    <property type="entry name" value="HYDROLASE, PUTATIVE (AFU_ORTHOLOGUE AFUA_2G14860)-RELATED"/>
    <property type="match status" value="1"/>
</dbReference>
<dbReference type="InterPro" id="IPR029058">
    <property type="entry name" value="AB_hydrolase_fold"/>
</dbReference>
<comment type="caution">
    <text evidence="2">The sequence shown here is derived from an EMBL/GenBank/DDBJ whole genome shotgun (WGS) entry which is preliminary data.</text>
</comment>
<dbReference type="OrthoDB" id="2498029at2759"/>
<name>A0A9P7YUW2_9HELO</name>
<accession>A0A9P7YUW2</accession>
<evidence type="ECO:0000313" key="3">
    <source>
        <dbReference type="Proteomes" id="UP000887226"/>
    </source>
</evidence>
<organism evidence="2 3">
    <name type="scientific">Calycina marina</name>
    <dbReference type="NCBI Taxonomy" id="1763456"/>
    <lineage>
        <taxon>Eukaryota</taxon>
        <taxon>Fungi</taxon>
        <taxon>Dikarya</taxon>
        <taxon>Ascomycota</taxon>
        <taxon>Pezizomycotina</taxon>
        <taxon>Leotiomycetes</taxon>
        <taxon>Helotiales</taxon>
        <taxon>Pezizellaceae</taxon>
        <taxon>Calycina</taxon>
    </lineage>
</organism>
<dbReference type="EMBL" id="MU254526">
    <property type="protein sequence ID" value="KAG9240234.1"/>
    <property type="molecule type" value="Genomic_DNA"/>
</dbReference>
<gene>
    <name evidence="2" type="ORF">BJ878DRAFT_430734</name>
</gene>
<proteinExistence type="predicted"/>
<dbReference type="GO" id="GO:0046464">
    <property type="term" value="P:acylglycerol catabolic process"/>
    <property type="evidence" value="ECO:0007669"/>
    <property type="project" value="TreeGrafter"/>
</dbReference>
<keyword evidence="2" id="KW-0378">Hydrolase</keyword>
<dbReference type="PANTHER" id="PTHR43798">
    <property type="entry name" value="MONOACYLGLYCEROL LIPASE"/>
    <property type="match status" value="1"/>
</dbReference>
<evidence type="ECO:0000259" key="1">
    <source>
        <dbReference type="Pfam" id="PF00561"/>
    </source>
</evidence>
<dbReference type="AlphaFoldDB" id="A0A9P7YUW2"/>
<keyword evidence="3" id="KW-1185">Reference proteome</keyword>
<dbReference type="Pfam" id="PF00561">
    <property type="entry name" value="Abhydrolase_1"/>
    <property type="match status" value="1"/>
</dbReference>
<protein>
    <submittedName>
        <fullName evidence="2">Alpha/Beta hydrolase protein</fullName>
    </submittedName>
</protein>
<evidence type="ECO:0000313" key="2">
    <source>
        <dbReference type="EMBL" id="KAG9240234.1"/>
    </source>
</evidence>
<dbReference type="GO" id="GO:0016020">
    <property type="term" value="C:membrane"/>
    <property type="evidence" value="ECO:0007669"/>
    <property type="project" value="TreeGrafter"/>
</dbReference>
<sequence>MQSFRTNDRITLKYIDTEFACEFNTTKPLLILIHGFTGSSLVWSRNIDALSKSYRVIAPDLRGHGESDKPQSGYHVSRLAMDLKELLLHLVEREQELADLPAKAIVGSLGCAVLWSYAELFTTKPFTHMVWVDQSPLQNSTLDGWDSCYCNRGMNSAPALARLQTTLSLAPEIAHKGTIAACLSYRSHPSISDNVSRETWEADESFFLALAMKGDHGWFGKLMADHTSLDWRDSIKSNYGPGSGSATKVLVLASTKSGCFPAEGPLKAVEFINGTGNDDGSGDGLATGLAVNFGGHWCYWENPNSFNELCLDFLGQ</sequence>
<dbReference type="InterPro" id="IPR000073">
    <property type="entry name" value="AB_hydrolase_1"/>
</dbReference>
<feature type="domain" description="AB hydrolase-1" evidence="1">
    <location>
        <begin position="28"/>
        <end position="134"/>
    </location>
</feature>
<dbReference type="Gene3D" id="3.40.50.1820">
    <property type="entry name" value="alpha/beta hydrolase"/>
    <property type="match status" value="1"/>
</dbReference>